<protein>
    <submittedName>
        <fullName evidence="1">Uncharacterized protein</fullName>
    </submittedName>
</protein>
<comment type="caution">
    <text evidence="1">The sequence shown here is derived from an EMBL/GenBank/DDBJ whole genome shotgun (WGS) entry which is preliminary data.</text>
</comment>
<evidence type="ECO:0000313" key="2">
    <source>
        <dbReference type="Proteomes" id="UP000585474"/>
    </source>
</evidence>
<name>A0A7J0GFN8_9ERIC</name>
<proteinExistence type="predicted"/>
<organism evidence="1 2">
    <name type="scientific">Actinidia rufa</name>
    <dbReference type="NCBI Taxonomy" id="165716"/>
    <lineage>
        <taxon>Eukaryota</taxon>
        <taxon>Viridiplantae</taxon>
        <taxon>Streptophyta</taxon>
        <taxon>Embryophyta</taxon>
        <taxon>Tracheophyta</taxon>
        <taxon>Spermatophyta</taxon>
        <taxon>Magnoliopsida</taxon>
        <taxon>eudicotyledons</taxon>
        <taxon>Gunneridae</taxon>
        <taxon>Pentapetalae</taxon>
        <taxon>asterids</taxon>
        <taxon>Ericales</taxon>
        <taxon>Actinidiaceae</taxon>
        <taxon>Actinidia</taxon>
    </lineage>
</organism>
<keyword evidence="2" id="KW-1185">Reference proteome</keyword>
<accession>A0A7J0GFN8</accession>
<sequence length="121" mass="12623">MEIGVTFSNSLVFLISQRFRRGVAPISSLKSSISAYSIYSCYFSLGGFDEILEVKKRPEASLSFHSVVEVVVADTLDRSNVNQGAANLMVAMAAAEKAGKVSGVSVSVGVGVGVGVSTSEV</sequence>
<reference evidence="1 2" key="1">
    <citation type="submission" date="2019-07" db="EMBL/GenBank/DDBJ databases">
        <title>De Novo Assembly of kiwifruit Actinidia rufa.</title>
        <authorList>
            <person name="Sugita-Konishi S."/>
            <person name="Sato K."/>
            <person name="Mori E."/>
            <person name="Abe Y."/>
            <person name="Kisaki G."/>
            <person name="Hamano K."/>
            <person name="Suezawa K."/>
            <person name="Otani M."/>
            <person name="Fukuda T."/>
            <person name="Manabe T."/>
            <person name="Gomi K."/>
            <person name="Tabuchi M."/>
            <person name="Akimitsu K."/>
            <person name="Kataoka I."/>
        </authorList>
    </citation>
    <scope>NUCLEOTIDE SEQUENCE [LARGE SCALE GENOMIC DNA]</scope>
    <source>
        <strain evidence="2">cv. Fuchu</strain>
    </source>
</reference>
<dbReference type="EMBL" id="BJWL01000021">
    <property type="protein sequence ID" value="GFZ09633.1"/>
    <property type="molecule type" value="Genomic_DNA"/>
</dbReference>
<dbReference type="Proteomes" id="UP000585474">
    <property type="component" value="Unassembled WGS sequence"/>
</dbReference>
<gene>
    <name evidence="1" type="ORF">Acr_21g0002320</name>
</gene>
<evidence type="ECO:0000313" key="1">
    <source>
        <dbReference type="EMBL" id="GFZ09633.1"/>
    </source>
</evidence>
<dbReference type="AlphaFoldDB" id="A0A7J0GFN8"/>